<dbReference type="PANTHER" id="PTHR40047">
    <property type="entry name" value="UPF0703 PROTEIN YCGQ"/>
    <property type="match status" value="1"/>
</dbReference>
<reference evidence="4" key="2">
    <citation type="submission" date="2020-09" db="EMBL/GenBank/DDBJ databases">
        <authorList>
            <person name="Sun Q."/>
            <person name="Ohkuma M."/>
        </authorList>
    </citation>
    <scope>NUCLEOTIDE SEQUENCE</scope>
    <source>
        <strain evidence="4">JCM 5016</strain>
    </source>
</reference>
<dbReference type="InterPro" id="IPR052955">
    <property type="entry name" value="UPF0703_membrane_permease"/>
</dbReference>
<organism evidence="4 5">
    <name type="scientific">Streptomyces echinoruber</name>
    <dbReference type="NCBI Taxonomy" id="68898"/>
    <lineage>
        <taxon>Bacteria</taxon>
        <taxon>Bacillati</taxon>
        <taxon>Actinomycetota</taxon>
        <taxon>Actinomycetes</taxon>
        <taxon>Kitasatosporales</taxon>
        <taxon>Streptomycetaceae</taxon>
        <taxon>Streptomyces</taxon>
    </lineage>
</organism>
<evidence type="ECO:0000313" key="5">
    <source>
        <dbReference type="Proteomes" id="UP000623010"/>
    </source>
</evidence>
<comment type="caution">
    <text evidence="4">The sequence shown here is derived from an EMBL/GenBank/DDBJ whole genome shotgun (WGS) entry which is preliminary data.</text>
</comment>
<sequence length="270" mass="29132">MRRPAQAILLLLAGLGLLHASLWTDLCLRYVKEGMRPLLVASGALLLLLGAAEAWSSFRRRTPEGRDGQDHGDEHGHEHGHDHGHEHGHDHGHGHDHAGVPRVAWLLLLPVLSLLLYAPPALGSYTASRAAPETVSRQEHFDPLPSTSPLPLTLTDFTRRVQQDRGQAIRGRTVRMTGFVTPVRRGGGAGWYLTRIVISCCAADARSVRVRVYGAAAPPADTWVTVTGTWHPGGRLGTSSAPVAVDAHSVVKAPRPVNAYTDALPLPTTR</sequence>
<dbReference type="Pfam" id="PF21537">
    <property type="entry name" value="DUF1980_C"/>
    <property type="match status" value="1"/>
</dbReference>
<feature type="domain" description="DUF1980" evidence="3">
    <location>
        <begin position="170"/>
        <end position="260"/>
    </location>
</feature>
<feature type="transmembrane region" description="Helical" evidence="2">
    <location>
        <begin position="36"/>
        <end position="56"/>
    </location>
</feature>
<evidence type="ECO:0000313" key="4">
    <source>
        <dbReference type="EMBL" id="GGZ83910.1"/>
    </source>
</evidence>
<accession>A0A918R281</accession>
<dbReference type="EMBL" id="BMWH01000006">
    <property type="protein sequence ID" value="GGZ83910.1"/>
    <property type="molecule type" value="Genomic_DNA"/>
</dbReference>
<dbReference type="Gene3D" id="3.40.50.1980">
    <property type="entry name" value="Nitrogenase molybdenum iron protein domain"/>
    <property type="match status" value="1"/>
</dbReference>
<feature type="compositionally biased region" description="Basic and acidic residues" evidence="1">
    <location>
        <begin position="61"/>
        <end position="96"/>
    </location>
</feature>
<dbReference type="AlphaFoldDB" id="A0A918R281"/>
<gene>
    <name evidence="4" type="primary">ycgQ</name>
    <name evidence="4" type="ORF">GCM10010389_22450</name>
</gene>
<dbReference type="InterPro" id="IPR048447">
    <property type="entry name" value="DUF1980_C"/>
</dbReference>
<name>A0A918R281_9ACTN</name>
<keyword evidence="2" id="KW-0472">Membrane</keyword>
<dbReference type="RefSeq" id="WP_190057220.1">
    <property type="nucleotide sequence ID" value="NZ_BMWH01000006.1"/>
</dbReference>
<feature type="region of interest" description="Disordered" evidence="1">
    <location>
        <begin position="60"/>
        <end position="96"/>
    </location>
</feature>
<dbReference type="Proteomes" id="UP000623010">
    <property type="component" value="Unassembled WGS sequence"/>
</dbReference>
<dbReference type="NCBIfam" id="TIGR03943">
    <property type="entry name" value="TIGR03943 family putative permease subunit"/>
    <property type="match status" value="1"/>
</dbReference>
<evidence type="ECO:0000259" key="3">
    <source>
        <dbReference type="Pfam" id="PF21537"/>
    </source>
</evidence>
<dbReference type="InterPro" id="IPR015402">
    <property type="entry name" value="DUF1980"/>
</dbReference>
<protein>
    <submittedName>
        <fullName evidence="4">Membrane protein</fullName>
    </submittedName>
</protein>
<proteinExistence type="predicted"/>
<reference evidence="4" key="1">
    <citation type="journal article" date="2014" name="Int. J. Syst. Evol. Microbiol.">
        <title>Complete genome sequence of Corynebacterium casei LMG S-19264T (=DSM 44701T), isolated from a smear-ripened cheese.</title>
        <authorList>
            <consortium name="US DOE Joint Genome Institute (JGI-PGF)"/>
            <person name="Walter F."/>
            <person name="Albersmeier A."/>
            <person name="Kalinowski J."/>
            <person name="Ruckert C."/>
        </authorList>
    </citation>
    <scope>NUCLEOTIDE SEQUENCE</scope>
    <source>
        <strain evidence="4">JCM 5016</strain>
    </source>
</reference>
<keyword evidence="5" id="KW-1185">Reference proteome</keyword>
<feature type="transmembrane region" description="Helical" evidence="2">
    <location>
        <begin position="103"/>
        <end position="122"/>
    </location>
</feature>
<evidence type="ECO:0000256" key="2">
    <source>
        <dbReference type="SAM" id="Phobius"/>
    </source>
</evidence>
<keyword evidence="2" id="KW-1133">Transmembrane helix</keyword>
<keyword evidence="2" id="KW-0812">Transmembrane</keyword>
<evidence type="ECO:0000256" key="1">
    <source>
        <dbReference type="SAM" id="MobiDB-lite"/>
    </source>
</evidence>
<dbReference type="PANTHER" id="PTHR40047:SF1">
    <property type="entry name" value="UPF0703 PROTEIN YCGQ"/>
    <property type="match status" value="1"/>
</dbReference>